<accession>A0AA41U240</accession>
<proteinExistence type="predicted"/>
<gene>
    <name evidence="1" type="ORF">LZ495_05745</name>
</gene>
<comment type="caution">
    <text evidence="1">The sequence shown here is derived from an EMBL/GenBank/DDBJ whole genome shotgun (WGS) entry which is preliminary data.</text>
</comment>
<keyword evidence="2" id="KW-1185">Reference proteome</keyword>
<organism evidence="1 2">
    <name type="scientific">Yinghuangia soli</name>
    <dbReference type="NCBI Taxonomy" id="2908204"/>
    <lineage>
        <taxon>Bacteria</taxon>
        <taxon>Bacillati</taxon>
        <taxon>Actinomycetota</taxon>
        <taxon>Actinomycetes</taxon>
        <taxon>Kitasatosporales</taxon>
        <taxon>Streptomycetaceae</taxon>
        <taxon>Yinghuangia</taxon>
    </lineage>
</organism>
<sequence length="154" mass="17335">MTDDVTAEPEFGPTPHLVFNTLDDFVTKYIAQVIRRRLSRSVAIWCPAWWLHEEAVARLSVLWRAFEHLKQDPALGLSFWWTQHADPHLAALMDPDRGPFVLCDPRDGHSDRILDALPILASPPELWTSPVFNASAEIPRDDSEGATPATGLKE</sequence>
<dbReference type="AlphaFoldDB" id="A0AA41U240"/>
<dbReference type="InterPro" id="IPR032584">
    <property type="entry name" value="DUF4913"/>
</dbReference>
<dbReference type="Proteomes" id="UP001165378">
    <property type="component" value="Unassembled WGS sequence"/>
</dbReference>
<dbReference type="Pfam" id="PF16259">
    <property type="entry name" value="DUF4913"/>
    <property type="match status" value="1"/>
</dbReference>
<protein>
    <submittedName>
        <fullName evidence="1">DUF4913 domain-containing protein</fullName>
    </submittedName>
</protein>
<dbReference type="EMBL" id="JAKFHA010000002">
    <property type="protein sequence ID" value="MCF2526724.1"/>
    <property type="molecule type" value="Genomic_DNA"/>
</dbReference>
<evidence type="ECO:0000313" key="1">
    <source>
        <dbReference type="EMBL" id="MCF2526724.1"/>
    </source>
</evidence>
<name>A0AA41U240_9ACTN</name>
<reference evidence="1" key="1">
    <citation type="submission" date="2022-01" db="EMBL/GenBank/DDBJ databases">
        <title>Genome-Based Taxonomic Classification of the Phylum Actinobacteria.</title>
        <authorList>
            <person name="Gao Y."/>
        </authorList>
    </citation>
    <scope>NUCLEOTIDE SEQUENCE</scope>
    <source>
        <strain evidence="1">KLBMP 8922</strain>
    </source>
</reference>
<dbReference type="RefSeq" id="WP_235050862.1">
    <property type="nucleotide sequence ID" value="NZ_JAKFHA010000002.1"/>
</dbReference>
<evidence type="ECO:0000313" key="2">
    <source>
        <dbReference type="Proteomes" id="UP001165378"/>
    </source>
</evidence>